<evidence type="ECO:0000256" key="3">
    <source>
        <dbReference type="ARBA" id="ARBA00036882"/>
    </source>
</evidence>
<evidence type="ECO:0000256" key="1">
    <source>
        <dbReference type="ARBA" id="ARBA00010876"/>
    </source>
</evidence>
<dbReference type="Pfam" id="PF01479">
    <property type="entry name" value="S4"/>
    <property type="match status" value="1"/>
</dbReference>
<feature type="domain" description="RNA-binding S4" evidence="7">
    <location>
        <begin position="18"/>
        <end position="83"/>
    </location>
</feature>
<dbReference type="PROSITE" id="PS50889">
    <property type="entry name" value="S4"/>
    <property type="match status" value="1"/>
</dbReference>
<dbReference type="Gene3D" id="3.30.2350.10">
    <property type="entry name" value="Pseudouridine synthase"/>
    <property type="match status" value="1"/>
</dbReference>
<proteinExistence type="inferred from homology"/>
<evidence type="ECO:0000256" key="2">
    <source>
        <dbReference type="ARBA" id="ARBA00023235"/>
    </source>
</evidence>
<dbReference type="InterPro" id="IPR002942">
    <property type="entry name" value="S4_RNA-bd"/>
</dbReference>
<comment type="catalytic activity">
    <reaction evidence="6">
        <text>a uridine in RNA = a pseudouridine in RNA</text>
        <dbReference type="Rhea" id="RHEA:48348"/>
        <dbReference type="Rhea" id="RHEA-COMP:12068"/>
        <dbReference type="Rhea" id="RHEA-COMP:12069"/>
        <dbReference type="ChEBI" id="CHEBI:65314"/>
        <dbReference type="ChEBI" id="CHEBI:65315"/>
    </reaction>
</comment>
<gene>
    <name evidence="8" type="ORF">CRV09_02965</name>
</gene>
<organism evidence="8 9">
    <name type="scientific">Candidatus Pantoea edessiphila</name>
    <dbReference type="NCBI Taxonomy" id="2044610"/>
    <lineage>
        <taxon>Bacteria</taxon>
        <taxon>Pseudomonadati</taxon>
        <taxon>Pseudomonadota</taxon>
        <taxon>Gammaproteobacteria</taxon>
        <taxon>Enterobacterales</taxon>
        <taxon>Erwiniaceae</taxon>
        <taxon>Pantoea</taxon>
    </lineage>
</organism>
<protein>
    <recommendedName>
        <fullName evidence="6">Pseudouridine synthase</fullName>
        <ecNumber evidence="6">5.4.99.-</ecNumber>
    </recommendedName>
</protein>
<evidence type="ECO:0000256" key="5">
    <source>
        <dbReference type="PROSITE-ProRule" id="PRU00182"/>
    </source>
</evidence>
<evidence type="ECO:0000256" key="6">
    <source>
        <dbReference type="RuleBase" id="RU362028"/>
    </source>
</evidence>
<dbReference type="GO" id="GO:0160140">
    <property type="term" value="F:23S rRNA pseudouridine(1911/1915/1917) synthase activity"/>
    <property type="evidence" value="ECO:0007669"/>
    <property type="project" value="UniProtKB-EC"/>
</dbReference>
<dbReference type="SUPFAM" id="SSF55120">
    <property type="entry name" value="Pseudouridine synthase"/>
    <property type="match status" value="1"/>
</dbReference>
<evidence type="ECO:0000259" key="7">
    <source>
        <dbReference type="SMART" id="SM00363"/>
    </source>
</evidence>
<name>A0A2P5T1K3_9GAMM</name>
<dbReference type="RefSeq" id="WP_136132672.1">
    <property type="nucleotide sequence ID" value="NZ_PDKR01000004.1"/>
</dbReference>
<comment type="caution">
    <text evidence="8">The sequence shown here is derived from an EMBL/GenBank/DDBJ whole genome shotgun (WGS) entry which is preliminary data.</text>
</comment>
<dbReference type="GO" id="GO:0000455">
    <property type="term" value="P:enzyme-directed rRNA pseudouridine synthesis"/>
    <property type="evidence" value="ECO:0007669"/>
    <property type="project" value="TreeGrafter"/>
</dbReference>
<dbReference type="CDD" id="cd02869">
    <property type="entry name" value="PseudoU_synth_RluA_like"/>
    <property type="match status" value="1"/>
</dbReference>
<evidence type="ECO:0000313" key="8">
    <source>
        <dbReference type="EMBL" id="PPI88481.1"/>
    </source>
</evidence>
<dbReference type="NCBIfam" id="NF008385">
    <property type="entry name" value="PRK11180.1"/>
    <property type="match status" value="1"/>
</dbReference>
<dbReference type="NCBIfam" id="TIGR00005">
    <property type="entry name" value="rluA_subfam"/>
    <property type="match status" value="1"/>
</dbReference>
<comment type="similarity">
    <text evidence="1 6">Belongs to the pseudouridine synthase RluA family.</text>
</comment>
<evidence type="ECO:0000256" key="4">
    <source>
        <dbReference type="PIRSR" id="PIRSR606225-1"/>
    </source>
</evidence>
<accession>A0A2P5T1K3</accession>
<dbReference type="PANTHER" id="PTHR21600">
    <property type="entry name" value="MITOCHONDRIAL RNA PSEUDOURIDINE SYNTHASE"/>
    <property type="match status" value="1"/>
</dbReference>
<sequence length="315" mass="36464">MLKKIQHTFTLPKTNCNERLDKALKKYLPLYSRSSIKNWILNQYIKLNGIIIDKPKKKISGGELITINALSKERLDSKPQNLPLNILYEDEYILIVNKQNNFVMHPGANHFSGTLLNALLYKYPNIINVPRAGIVHRLDKNTTGLIIVAKTLKVQSKLIKMLQRREITREYEGIIAGKPPISGTINKPISRHLTKRTKMMVNPQGKPAITHYNVIEYFRNHSHIRIRLETGRTHQIRVHMAYIRHPLLGDPVYGKPFILFKETSNTLLKKSYIFNRQALHATTLNFYHPITNIQMKIDIPIPNDMNELISIIKEI</sequence>
<dbReference type="OrthoDB" id="9807829at2"/>
<dbReference type="Gene3D" id="3.10.290.10">
    <property type="entry name" value="RNA-binding S4 domain"/>
    <property type="match status" value="1"/>
</dbReference>
<dbReference type="EC" id="5.4.99.-" evidence="6"/>
<reference evidence="8 9" key="1">
    <citation type="journal article" date="2018" name="Genome Biol. Evol.">
        <title>Cladogenesis and Genomic Streamlining in Extracellular Endosymbionts of Tropical Stink Bugs.</title>
        <authorList>
            <person name="Otero-Bravo A."/>
            <person name="Goffredi S."/>
            <person name="Sabree Z.L."/>
        </authorList>
    </citation>
    <scope>NUCLEOTIDE SEQUENCE [LARGE SCALE GENOMIC DNA]</scope>
    <source>
        <strain evidence="8 9">SoEO</strain>
    </source>
</reference>
<keyword evidence="5" id="KW-0694">RNA-binding</keyword>
<comment type="catalytic activity">
    <reaction evidence="3">
        <text>uridine(1911/1915/1917) in 23S rRNA = pseudouridine(1911/1915/1917) in 23S rRNA</text>
        <dbReference type="Rhea" id="RHEA:42524"/>
        <dbReference type="Rhea" id="RHEA-COMP:10097"/>
        <dbReference type="Rhea" id="RHEA-COMP:10098"/>
        <dbReference type="ChEBI" id="CHEBI:65314"/>
        <dbReference type="ChEBI" id="CHEBI:65315"/>
        <dbReference type="EC" id="5.4.99.23"/>
    </reaction>
</comment>
<dbReference type="InterPro" id="IPR006145">
    <property type="entry name" value="PsdUridine_synth_RsuA/RluA"/>
</dbReference>
<dbReference type="SMART" id="SM00363">
    <property type="entry name" value="S4"/>
    <property type="match status" value="1"/>
</dbReference>
<comment type="function">
    <text evidence="6">Responsible for synthesis of pseudouridine from uracil.</text>
</comment>
<dbReference type="Pfam" id="PF00849">
    <property type="entry name" value="PseudoU_synth_2"/>
    <property type="match status" value="1"/>
</dbReference>
<dbReference type="Proteomes" id="UP000295937">
    <property type="component" value="Unassembled WGS sequence"/>
</dbReference>
<feature type="active site" evidence="4">
    <location>
        <position position="139"/>
    </location>
</feature>
<dbReference type="PROSITE" id="PS01129">
    <property type="entry name" value="PSI_RLU"/>
    <property type="match status" value="1"/>
</dbReference>
<dbReference type="EMBL" id="PDKR01000004">
    <property type="protein sequence ID" value="PPI88481.1"/>
    <property type="molecule type" value="Genomic_DNA"/>
</dbReference>
<dbReference type="InterPro" id="IPR006224">
    <property type="entry name" value="PsdUridine_synth_RluA-like_CS"/>
</dbReference>
<dbReference type="CDD" id="cd00165">
    <property type="entry name" value="S4"/>
    <property type="match status" value="1"/>
</dbReference>
<dbReference type="SUPFAM" id="SSF55174">
    <property type="entry name" value="Alpha-L RNA-binding motif"/>
    <property type="match status" value="1"/>
</dbReference>
<dbReference type="InterPro" id="IPR020103">
    <property type="entry name" value="PsdUridine_synth_cat_dom_sf"/>
</dbReference>
<dbReference type="AlphaFoldDB" id="A0A2P5T1K3"/>
<dbReference type="InterPro" id="IPR050188">
    <property type="entry name" value="RluA_PseudoU_synthase"/>
</dbReference>
<dbReference type="GO" id="GO:0003723">
    <property type="term" value="F:RNA binding"/>
    <property type="evidence" value="ECO:0007669"/>
    <property type="project" value="UniProtKB-KW"/>
</dbReference>
<dbReference type="PANTHER" id="PTHR21600:SF44">
    <property type="entry name" value="RIBOSOMAL LARGE SUBUNIT PSEUDOURIDINE SYNTHASE D"/>
    <property type="match status" value="1"/>
</dbReference>
<keyword evidence="2 6" id="KW-0413">Isomerase</keyword>
<dbReference type="InterPro" id="IPR006225">
    <property type="entry name" value="PsdUridine_synth_RluC/D"/>
</dbReference>
<dbReference type="InterPro" id="IPR036986">
    <property type="entry name" value="S4_RNA-bd_sf"/>
</dbReference>
<evidence type="ECO:0000313" key="9">
    <source>
        <dbReference type="Proteomes" id="UP000295937"/>
    </source>
</evidence>